<keyword evidence="4 12" id="KW-0548">Nucleotidyltransferase</keyword>
<evidence type="ECO:0000313" key="12">
    <source>
        <dbReference type="EMBL" id="VAW71746.1"/>
    </source>
</evidence>
<evidence type="ECO:0000256" key="6">
    <source>
        <dbReference type="ARBA" id="ARBA00022833"/>
    </source>
</evidence>
<evidence type="ECO:0000256" key="5">
    <source>
        <dbReference type="ARBA" id="ARBA00022723"/>
    </source>
</evidence>
<dbReference type="Gene3D" id="2.40.50.100">
    <property type="match status" value="3"/>
</dbReference>
<dbReference type="SUPFAM" id="SSF64484">
    <property type="entry name" value="beta and beta-prime subunits of DNA dependent RNA-polymerase"/>
    <property type="match status" value="1"/>
</dbReference>
<organism evidence="12">
    <name type="scientific">hydrothermal vent metagenome</name>
    <dbReference type="NCBI Taxonomy" id="652676"/>
    <lineage>
        <taxon>unclassified sequences</taxon>
        <taxon>metagenomes</taxon>
        <taxon>ecological metagenomes</taxon>
    </lineage>
</organism>
<dbReference type="Pfam" id="PF04983">
    <property type="entry name" value="RNA_pol_Rpb1_3"/>
    <property type="match status" value="1"/>
</dbReference>
<protein>
    <recommendedName>
        <fullName evidence="1">DNA-directed RNA polymerase</fullName>
        <ecNumber evidence="1">2.7.7.6</ecNumber>
    </recommendedName>
</protein>
<dbReference type="InterPro" id="IPR007081">
    <property type="entry name" value="RNA_pol_Rpb1_5"/>
</dbReference>
<evidence type="ECO:0000256" key="2">
    <source>
        <dbReference type="ARBA" id="ARBA00022478"/>
    </source>
</evidence>
<dbReference type="InterPro" id="IPR006592">
    <property type="entry name" value="RNA_pol_N"/>
</dbReference>
<dbReference type="PANTHER" id="PTHR19376">
    <property type="entry name" value="DNA-DIRECTED RNA POLYMERASE"/>
    <property type="match status" value="1"/>
</dbReference>
<evidence type="ECO:0000256" key="1">
    <source>
        <dbReference type="ARBA" id="ARBA00012418"/>
    </source>
</evidence>
<feature type="compositionally biased region" description="Low complexity" evidence="10">
    <location>
        <begin position="1414"/>
        <end position="1449"/>
    </location>
</feature>
<dbReference type="CDD" id="cd02655">
    <property type="entry name" value="RNAP_beta'_C"/>
    <property type="match status" value="1"/>
</dbReference>
<keyword evidence="2 12" id="KW-0240">DNA-directed RNA polymerase</keyword>
<dbReference type="Gene3D" id="1.10.1790.20">
    <property type="match status" value="1"/>
</dbReference>
<comment type="catalytic activity">
    <reaction evidence="9">
        <text>RNA(n) + a ribonucleoside 5'-triphosphate = RNA(n+1) + diphosphate</text>
        <dbReference type="Rhea" id="RHEA:21248"/>
        <dbReference type="Rhea" id="RHEA-COMP:14527"/>
        <dbReference type="Rhea" id="RHEA-COMP:17342"/>
        <dbReference type="ChEBI" id="CHEBI:33019"/>
        <dbReference type="ChEBI" id="CHEBI:61557"/>
        <dbReference type="ChEBI" id="CHEBI:140395"/>
        <dbReference type="EC" id="2.7.7.6"/>
    </reaction>
</comment>
<keyword evidence="3 12" id="KW-0808">Transferase</keyword>
<dbReference type="InterPro" id="IPR007066">
    <property type="entry name" value="RNA_pol_Rpb1_3"/>
</dbReference>
<dbReference type="InterPro" id="IPR012754">
    <property type="entry name" value="DNA-dir_RpoC_beta_prime_bact"/>
</dbReference>
<dbReference type="Pfam" id="PF04997">
    <property type="entry name" value="RNA_pol_Rpb1_1"/>
    <property type="match status" value="1"/>
</dbReference>
<feature type="domain" description="RNA polymerase N-terminal" evidence="11">
    <location>
        <begin position="238"/>
        <end position="517"/>
    </location>
</feature>
<proteinExistence type="inferred from homology"/>
<dbReference type="FunFam" id="1.10.132.30:FF:000003">
    <property type="entry name" value="DNA-directed RNA polymerase subunit beta"/>
    <property type="match status" value="1"/>
</dbReference>
<dbReference type="Gene3D" id="4.10.860.120">
    <property type="entry name" value="RNA polymerase II, clamp domain"/>
    <property type="match status" value="1"/>
</dbReference>
<keyword evidence="8" id="KW-0804">Transcription</keyword>
<dbReference type="EC" id="2.7.7.6" evidence="1"/>
<reference evidence="12" key="1">
    <citation type="submission" date="2018-06" db="EMBL/GenBank/DDBJ databases">
        <authorList>
            <person name="Zhirakovskaya E."/>
        </authorList>
    </citation>
    <scope>NUCLEOTIDE SEQUENCE</scope>
</reference>
<keyword evidence="6" id="KW-0862">Zinc</keyword>
<name>A0A3B0YTD5_9ZZZZ</name>
<dbReference type="InterPro" id="IPR044893">
    <property type="entry name" value="RNA_pol_Rpb1_clamp_domain"/>
</dbReference>
<evidence type="ECO:0000256" key="10">
    <source>
        <dbReference type="SAM" id="MobiDB-lite"/>
    </source>
</evidence>
<gene>
    <name evidence="12" type="ORF">MNBD_GAMMA12-2090</name>
</gene>
<dbReference type="PANTHER" id="PTHR19376:SF54">
    <property type="entry name" value="DNA-DIRECTED RNA POLYMERASE SUBUNIT BETA"/>
    <property type="match status" value="1"/>
</dbReference>
<dbReference type="Pfam" id="PF05000">
    <property type="entry name" value="RNA_pol_Rpb1_4"/>
    <property type="match status" value="1"/>
</dbReference>
<dbReference type="Gene3D" id="1.10.40.90">
    <property type="match status" value="1"/>
</dbReference>
<dbReference type="HAMAP" id="MF_01322">
    <property type="entry name" value="RNApol_bact_RpoC"/>
    <property type="match status" value="1"/>
</dbReference>
<dbReference type="InterPro" id="IPR045867">
    <property type="entry name" value="DNA-dir_RpoC_beta_prime"/>
</dbReference>
<feature type="region of interest" description="Disordered" evidence="10">
    <location>
        <begin position="1399"/>
        <end position="1461"/>
    </location>
</feature>
<dbReference type="InterPro" id="IPR000722">
    <property type="entry name" value="RNA_pol_asu"/>
</dbReference>
<dbReference type="NCBIfam" id="TIGR02386">
    <property type="entry name" value="rpoC_TIGR"/>
    <property type="match status" value="1"/>
</dbReference>
<dbReference type="Gene3D" id="1.10.150.390">
    <property type="match status" value="1"/>
</dbReference>
<evidence type="ECO:0000256" key="7">
    <source>
        <dbReference type="ARBA" id="ARBA00022842"/>
    </source>
</evidence>
<evidence type="ECO:0000256" key="3">
    <source>
        <dbReference type="ARBA" id="ARBA00022679"/>
    </source>
</evidence>
<dbReference type="Gene3D" id="1.10.132.30">
    <property type="match status" value="1"/>
</dbReference>
<evidence type="ECO:0000256" key="4">
    <source>
        <dbReference type="ARBA" id="ARBA00022695"/>
    </source>
</evidence>
<dbReference type="FunFam" id="4.10.860.120:FF:000001">
    <property type="entry name" value="DNA-directed RNA polymerase subunit beta"/>
    <property type="match status" value="1"/>
</dbReference>
<dbReference type="Pfam" id="PF00623">
    <property type="entry name" value="RNA_pol_Rpb1_2"/>
    <property type="match status" value="1"/>
</dbReference>
<dbReference type="Pfam" id="PF04998">
    <property type="entry name" value="RNA_pol_Rpb1_5"/>
    <property type="match status" value="1"/>
</dbReference>
<dbReference type="InterPro" id="IPR038120">
    <property type="entry name" value="Rpb1_funnel_sf"/>
</dbReference>
<accession>A0A3B0YTD5</accession>
<dbReference type="FunFam" id="1.10.150.390:FF:000002">
    <property type="entry name" value="DNA-directed RNA polymerase subunit beta"/>
    <property type="match status" value="1"/>
</dbReference>
<dbReference type="GO" id="GO:0000428">
    <property type="term" value="C:DNA-directed RNA polymerase complex"/>
    <property type="evidence" value="ECO:0007669"/>
    <property type="project" value="UniProtKB-KW"/>
</dbReference>
<dbReference type="Gene3D" id="2.40.40.20">
    <property type="match status" value="1"/>
</dbReference>
<evidence type="ECO:0000256" key="8">
    <source>
        <dbReference type="ARBA" id="ARBA00023163"/>
    </source>
</evidence>
<dbReference type="InterPro" id="IPR007080">
    <property type="entry name" value="RNA_pol_Rpb1_1"/>
</dbReference>
<keyword evidence="7" id="KW-0460">Magnesium</keyword>
<dbReference type="CDD" id="cd01609">
    <property type="entry name" value="RNAP_beta'_N"/>
    <property type="match status" value="1"/>
</dbReference>
<dbReference type="InterPro" id="IPR007083">
    <property type="entry name" value="RNA_pol_Rpb1_4"/>
</dbReference>
<dbReference type="GO" id="GO:0046872">
    <property type="term" value="F:metal ion binding"/>
    <property type="evidence" value="ECO:0007669"/>
    <property type="project" value="UniProtKB-KW"/>
</dbReference>
<dbReference type="GO" id="GO:0006351">
    <property type="term" value="P:DNA-templated transcription"/>
    <property type="evidence" value="ECO:0007669"/>
    <property type="project" value="InterPro"/>
</dbReference>
<evidence type="ECO:0000259" key="11">
    <source>
        <dbReference type="SMART" id="SM00663"/>
    </source>
</evidence>
<dbReference type="SMART" id="SM00663">
    <property type="entry name" value="RPOLA_N"/>
    <property type="match status" value="1"/>
</dbReference>
<evidence type="ECO:0000256" key="9">
    <source>
        <dbReference type="ARBA" id="ARBA00048552"/>
    </source>
</evidence>
<dbReference type="GO" id="GO:0003899">
    <property type="term" value="F:DNA-directed RNA polymerase activity"/>
    <property type="evidence" value="ECO:0007669"/>
    <property type="project" value="UniProtKB-EC"/>
</dbReference>
<dbReference type="GO" id="GO:0003677">
    <property type="term" value="F:DNA binding"/>
    <property type="evidence" value="ECO:0007669"/>
    <property type="project" value="InterPro"/>
</dbReference>
<dbReference type="EMBL" id="UOFL01000030">
    <property type="protein sequence ID" value="VAW71746.1"/>
    <property type="molecule type" value="Genomic_DNA"/>
</dbReference>
<keyword evidence="5" id="KW-0479">Metal-binding</keyword>
<sequence length="1461" mass="161183">MKELLTLFKSPGHVEDFDTIHIGLASPDMIRSWSHGEVKKPETINYRTFKPERDGLFCAKIFGPVKDYECLCGKYKRLKHRGVVCEKCGVEVTLSKVRRERMGNIELASPVAHIWFLKSLPSRIGLLLDMTLRDIERVLYFEAFVVIDEGTSADCELELGQLLTDEMYLEAIETFGDDFDAKMGAEAVFHLLKNLDLKDESKTLREEIESTNSETKLKRLTKRLKLVESFIISGNRPEWMIMTVLPVLPPDLRPLVPLDGGRFATSDLNDLYRRVINRNNRLKRLLELNAPDIIVRNEKRMLQESVDALLDNGRRGRAITGTNKRPLKSLADMIKGKQGRFRQNLLGKRVDYSGRSVIVVGPALKLHQCGLPKKMALELFKPFIFSKLTLNGLATTIKAAKKLVEREGSEVWDFLEEVIREHPVMLNRAPTLHRLGIQAFEPVLIEGKAIQLHPLVCTAFNADFDGDQMAVHVPLSIEAQLEARALMMSTNNILSPASGDPIIVPSQDVVLGLYYMTRSRINAKGEGMIFSDIEEVHRAYETKAVTLQTRIEVRVNEAEKFEDGTIDERVVRIKTTVGRALLFDVVPRGLPFSVVDKDMTKKAISGVINTCYRKLGLKATVIFADQLMYTGFRFSTRAGVSIGIDDMVIPDDKAEILEKAETEVKNIEAQYRGGLVTAGERYNKVIDIWSHTNDIVTDAMMKKLGTELVIDADGKEVRVPSFNSIYMMADSGARGSQAQIKQLAGMRGLMAKPDGSIIETPITANFREGLNVIQYFISTHGARKGLADTALKTANSGYLTRRLVDVAQDLVVTEFDCSTEEGIVMRPIIEGGNTIETLADRVLGRVVAQDVIGVGSREGQTLIDKGTLLDESAVATLDDLGIDTILVRTPITCKTRYGVCSSCYGRDLARGHIINMGEAVGVIAAQSIGEPGTQLTMRTFHVGGIATRSSSIDRVEVKDSGTIRLHDLKTLHHDEGHHVVLSRSAEISVDDDNGRERERYKVPYGASILKEEGETVASGDIISRWDPHTHPIVTEVGGTIKFRDFIEGVTVESKSDSLTGISSLEIIDAKVRPLAGKDLKPSICFVDVEGNDLYMPGREIPAIYNLPGNAVISLKDGDLAGVGDVIARVPQESSKTRDITGGLPRVADLFEARKPKDACIMAEYAGTMSFGKETKGKVRVVITDAQNERHETLIPKFRHVGIFEGETLERGDIVVDGEPNPHDILRLLGVSRLSAYMVNEIQDVYRLQGVKINDKHIEVIIRQMLKKIEVTSAGDSDFLKGEQVDHARVLDANDKILEKGGEPAQYDVILLGITKASLATESFISAASFQETTRVLTEASVRGMRDDLRGLKENVIVGRLIPAGTGLAYHAERKRKRQLAAEQKKGSVAAAESAFKPLPVPPVETITEEVPSVETAESTATEATATESPSQEAVTPETEASEAGESSPESAEENTENTAQN</sequence>
<dbReference type="InterPro" id="IPR042102">
    <property type="entry name" value="RNA_pol_Rpb1_3_sf"/>
</dbReference>
<dbReference type="Gene3D" id="1.10.274.100">
    <property type="entry name" value="RNA polymerase Rpb1, domain 3"/>
    <property type="match status" value="1"/>
</dbReference>